<comment type="caution">
    <text evidence="1">The sequence shown here is derived from an EMBL/GenBank/DDBJ whole genome shotgun (WGS) entry which is preliminary data.</text>
</comment>
<organism evidence="1">
    <name type="scientific">marine sediment metagenome</name>
    <dbReference type="NCBI Taxonomy" id="412755"/>
    <lineage>
        <taxon>unclassified sequences</taxon>
        <taxon>metagenomes</taxon>
        <taxon>ecological metagenomes</taxon>
    </lineage>
</organism>
<reference evidence="1" key="1">
    <citation type="journal article" date="2015" name="Nature">
        <title>Complex archaea that bridge the gap between prokaryotes and eukaryotes.</title>
        <authorList>
            <person name="Spang A."/>
            <person name="Saw J.H."/>
            <person name="Jorgensen S.L."/>
            <person name="Zaremba-Niedzwiedzka K."/>
            <person name="Martijn J."/>
            <person name="Lind A.E."/>
            <person name="van Eijk R."/>
            <person name="Schleper C."/>
            <person name="Guy L."/>
            <person name="Ettema T.J."/>
        </authorList>
    </citation>
    <scope>NUCLEOTIDE SEQUENCE</scope>
</reference>
<dbReference type="AlphaFoldDB" id="A0A0F9SRJ3"/>
<name>A0A0F9SRJ3_9ZZZZ</name>
<evidence type="ECO:0008006" key="2">
    <source>
        <dbReference type="Google" id="ProtNLM"/>
    </source>
</evidence>
<dbReference type="EMBL" id="LAZR01001753">
    <property type="protein sequence ID" value="KKN39626.1"/>
    <property type="molecule type" value="Genomic_DNA"/>
</dbReference>
<dbReference type="InterPro" id="IPR021393">
    <property type="entry name" value="DUF3034"/>
</dbReference>
<dbReference type="Pfam" id="PF11231">
    <property type="entry name" value="DUF3034"/>
    <property type="match status" value="1"/>
</dbReference>
<gene>
    <name evidence="1" type="ORF">LCGC14_0741580</name>
</gene>
<evidence type="ECO:0000313" key="1">
    <source>
        <dbReference type="EMBL" id="KKN39626.1"/>
    </source>
</evidence>
<protein>
    <recommendedName>
        <fullName evidence="2">DUF3034 domain-containing protein</fullName>
    </recommendedName>
</protein>
<accession>A0A0F9SRJ3</accession>
<proteinExistence type="predicted"/>
<sequence>MTRFFNKPRAVRVAPLLILGLLASPSAMADIGSRIWATGGVTSIEGSAGGGLVPWALLGSYASDEEWGGTVALSRAEVDDYTLSVTGAGINWNNRIEVTVARQTLDLDSLAFTLKDGFGLEQDELNQDIFGVKVRLFGDALYSPWGQWSAGLQYKRQRDFTVPEAIGARNDSGTDVYFSGSKVFFAAVFGRNLLVNATVRGTRANQGGLLGFGGDLNNGYEFMAEAGAGVFINRQWLLGAEYRQKPDNLSFAREDDWWDVFIAWVPDRRFAVTAAFVNLGDVATLTDQQGVYLSLQGSF</sequence>